<evidence type="ECO:0000313" key="4">
    <source>
        <dbReference type="Proteomes" id="UP000070258"/>
    </source>
</evidence>
<name>A0A137ZXU5_9ACTN</name>
<dbReference type="PROSITE" id="PS51257">
    <property type="entry name" value="PROKAR_LIPOPROTEIN"/>
    <property type="match status" value="1"/>
</dbReference>
<feature type="region of interest" description="Disordered" evidence="1">
    <location>
        <begin position="25"/>
        <end position="54"/>
    </location>
</feature>
<dbReference type="EMBL" id="LSRF01000058">
    <property type="protein sequence ID" value="KXP03028.1"/>
    <property type="molecule type" value="Genomic_DNA"/>
</dbReference>
<accession>A0A137ZXU5</accession>
<proteinExistence type="predicted"/>
<keyword evidence="2" id="KW-0732">Signal</keyword>
<feature type="chain" id="PRO_5007482821" evidence="2">
    <location>
        <begin position="24"/>
        <end position="490"/>
    </location>
</feature>
<comment type="caution">
    <text evidence="3">The sequence shown here is derived from an EMBL/GenBank/DDBJ whole genome shotgun (WGS) entry which is preliminary data.</text>
</comment>
<feature type="compositionally biased region" description="Polar residues" evidence="1">
    <location>
        <begin position="30"/>
        <end position="39"/>
    </location>
</feature>
<dbReference type="Proteomes" id="UP000070258">
    <property type="component" value="Unassembled WGS sequence"/>
</dbReference>
<sequence>MNAKHVGALAVALITVAGLTACGSNDKPTDSSVAFSPTTGDDFGSNPGAWQTDGVPVPGKGVTMVGDPVAAQAVANAGLQQGTVTATAGDATVYYPKAPDVPGLPVTPQEVAPPPPQFTRPVNTRPWNYTPHQIDVYRQICETGRWNDWVAGVEVQSQTCWTVYGRQLGVRPWYPGQPKPWERPSWPKPWFEASFRADVPVMWVYPRDWSQPRPQPLISVSIGIDVPQNPHARPNPRYRDQPYYPVWAATPGRPVAVHDQGRVVAPWLPAYGSATAGYTAAPLYPGVVLAPMPTSDRAEVVTAVPGTQVVGNPFRDSTVLAPTAAAIAGATVYNGTRTQLAQALGEDVDVRVPTSGRASARTSDATTSTTTTTRSATKTTTEPTTSEKATTTSGTTADRTSEATTTTTSTKTTNTTPKTTAPSGSTTTAPSATRTTTTAPKTTTTEKPATTTEKPATTTTQAPTTKTDTPATTTTTTKKVVTTTTTKPAQ</sequence>
<reference evidence="4" key="1">
    <citation type="submission" date="2016-02" db="EMBL/GenBank/DDBJ databases">
        <authorList>
            <person name="Wen L."/>
            <person name="He K."/>
            <person name="Yang H."/>
        </authorList>
    </citation>
    <scope>NUCLEOTIDE SEQUENCE [LARGE SCALE GENOMIC DNA]</scope>
    <source>
        <strain evidence="4">JCM 15929</strain>
    </source>
</reference>
<dbReference type="STRING" id="239498.AXK60_14205"/>
<dbReference type="OrthoDB" id="4772572at2"/>
<evidence type="ECO:0000256" key="2">
    <source>
        <dbReference type="SAM" id="SignalP"/>
    </source>
</evidence>
<dbReference type="AlphaFoldDB" id="A0A137ZXU5"/>
<feature type="region of interest" description="Disordered" evidence="1">
    <location>
        <begin position="351"/>
        <end position="490"/>
    </location>
</feature>
<feature type="signal peptide" evidence="2">
    <location>
        <begin position="1"/>
        <end position="23"/>
    </location>
</feature>
<feature type="compositionally biased region" description="Low complexity" evidence="1">
    <location>
        <begin position="354"/>
        <end position="490"/>
    </location>
</feature>
<evidence type="ECO:0000256" key="1">
    <source>
        <dbReference type="SAM" id="MobiDB-lite"/>
    </source>
</evidence>
<organism evidence="3 4">
    <name type="scientific">Tsukamurella pseudospumae</name>
    <dbReference type="NCBI Taxonomy" id="239498"/>
    <lineage>
        <taxon>Bacteria</taxon>
        <taxon>Bacillati</taxon>
        <taxon>Actinomycetota</taxon>
        <taxon>Actinomycetes</taxon>
        <taxon>Mycobacteriales</taxon>
        <taxon>Tsukamurellaceae</taxon>
        <taxon>Tsukamurella</taxon>
    </lineage>
</organism>
<protein>
    <submittedName>
        <fullName evidence="3">Uncharacterized protein</fullName>
    </submittedName>
</protein>
<gene>
    <name evidence="3" type="ORF">AXK60_14205</name>
</gene>
<evidence type="ECO:0000313" key="3">
    <source>
        <dbReference type="EMBL" id="KXP03028.1"/>
    </source>
</evidence>
<dbReference type="RefSeq" id="WP_068573535.1">
    <property type="nucleotide sequence ID" value="NZ_LSRF01000058.1"/>
</dbReference>